<dbReference type="PROSITE" id="PS50987">
    <property type="entry name" value="HTH_ARSR_2"/>
    <property type="match status" value="1"/>
</dbReference>
<dbReference type="Proteomes" id="UP001597145">
    <property type="component" value="Unassembled WGS sequence"/>
</dbReference>
<keyword evidence="2" id="KW-0238">DNA-binding</keyword>
<dbReference type="PANTHER" id="PTHR43132:SF6">
    <property type="entry name" value="HTH-TYPE TRANSCRIPTIONAL REPRESSOR CZRA"/>
    <property type="match status" value="1"/>
</dbReference>
<evidence type="ECO:0000259" key="5">
    <source>
        <dbReference type="PROSITE" id="PS50987"/>
    </source>
</evidence>
<gene>
    <name evidence="6" type="ORF">ACFSCY_20645</name>
</gene>
<dbReference type="NCBIfam" id="NF033788">
    <property type="entry name" value="HTH_metalloreg"/>
    <property type="match status" value="1"/>
</dbReference>
<name>A0ABW4FMW2_9PSEU</name>
<dbReference type="InterPro" id="IPR036388">
    <property type="entry name" value="WH-like_DNA-bd_sf"/>
</dbReference>
<dbReference type="SMART" id="SM00418">
    <property type="entry name" value="HTH_ARSR"/>
    <property type="match status" value="1"/>
</dbReference>
<dbReference type="InterPro" id="IPR036390">
    <property type="entry name" value="WH_DNA-bd_sf"/>
</dbReference>
<protein>
    <submittedName>
        <fullName evidence="6">ArsR/SmtB family transcription factor</fullName>
    </submittedName>
</protein>
<keyword evidence="1" id="KW-0805">Transcription regulation</keyword>
<dbReference type="InterPro" id="IPR051011">
    <property type="entry name" value="Metal_resp_trans_reg"/>
</dbReference>
<evidence type="ECO:0000256" key="2">
    <source>
        <dbReference type="ARBA" id="ARBA00023125"/>
    </source>
</evidence>
<sequence length="120" mass="12789">MANQSGPTNAPGAPTQVVEPTQPQLRSAAATFALLSSPPRLHLVWLMAHETFDVGTLAGRVGLSIATTSQHLSKLRLSGVISARRDGRHTYYTVDDPHVLTLIDQIFSHIAADGTLAPDP</sequence>
<dbReference type="CDD" id="cd00090">
    <property type="entry name" value="HTH_ARSR"/>
    <property type="match status" value="1"/>
</dbReference>
<evidence type="ECO:0000256" key="3">
    <source>
        <dbReference type="ARBA" id="ARBA00023163"/>
    </source>
</evidence>
<organism evidence="6 7">
    <name type="scientific">Pseudonocardia aurantiaca</name>
    <dbReference type="NCBI Taxonomy" id="75290"/>
    <lineage>
        <taxon>Bacteria</taxon>
        <taxon>Bacillati</taxon>
        <taxon>Actinomycetota</taxon>
        <taxon>Actinomycetes</taxon>
        <taxon>Pseudonocardiales</taxon>
        <taxon>Pseudonocardiaceae</taxon>
        <taxon>Pseudonocardia</taxon>
    </lineage>
</organism>
<dbReference type="InterPro" id="IPR001845">
    <property type="entry name" value="HTH_ArsR_DNA-bd_dom"/>
</dbReference>
<evidence type="ECO:0000256" key="4">
    <source>
        <dbReference type="SAM" id="MobiDB-lite"/>
    </source>
</evidence>
<reference evidence="7" key="1">
    <citation type="journal article" date="2019" name="Int. J. Syst. Evol. Microbiol.">
        <title>The Global Catalogue of Microorganisms (GCM) 10K type strain sequencing project: providing services to taxonomists for standard genome sequencing and annotation.</title>
        <authorList>
            <consortium name="The Broad Institute Genomics Platform"/>
            <consortium name="The Broad Institute Genome Sequencing Center for Infectious Disease"/>
            <person name="Wu L."/>
            <person name="Ma J."/>
        </authorList>
    </citation>
    <scope>NUCLEOTIDE SEQUENCE [LARGE SCALE GENOMIC DNA]</scope>
    <source>
        <strain evidence="7">JCM 12165</strain>
    </source>
</reference>
<accession>A0ABW4FMW2</accession>
<comment type="caution">
    <text evidence="6">The sequence shown here is derived from an EMBL/GenBank/DDBJ whole genome shotgun (WGS) entry which is preliminary data.</text>
</comment>
<dbReference type="SUPFAM" id="SSF46785">
    <property type="entry name" value="Winged helix' DNA-binding domain"/>
    <property type="match status" value="1"/>
</dbReference>
<dbReference type="PANTHER" id="PTHR43132">
    <property type="entry name" value="ARSENICAL RESISTANCE OPERON REPRESSOR ARSR-RELATED"/>
    <property type="match status" value="1"/>
</dbReference>
<keyword evidence="3" id="KW-0804">Transcription</keyword>
<dbReference type="InterPro" id="IPR011991">
    <property type="entry name" value="ArsR-like_HTH"/>
</dbReference>
<evidence type="ECO:0000313" key="6">
    <source>
        <dbReference type="EMBL" id="MFD1531846.1"/>
    </source>
</evidence>
<evidence type="ECO:0000256" key="1">
    <source>
        <dbReference type="ARBA" id="ARBA00023015"/>
    </source>
</evidence>
<dbReference type="RefSeq" id="WP_343974253.1">
    <property type="nucleotide sequence ID" value="NZ_BAAAJG010000007.1"/>
</dbReference>
<feature type="region of interest" description="Disordered" evidence="4">
    <location>
        <begin position="1"/>
        <end position="22"/>
    </location>
</feature>
<dbReference type="PRINTS" id="PR00778">
    <property type="entry name" value="HTHARSR"/>
</dbReference>
<dbReference type="Gene3D" id="1.10.10.10">
    <property type="entry name" value="Winged helix-like DNA-binding domain superfamily/Winged helix DNA-binding domain"/>
    <property type="match status" value="1"/>
</dbReference>
<proteinExistence type="predicted"/>
<dbReference type="EMBL" id="JBHUCP010000016">
    <property type="protein sequence ID" value="MFD1531846.1"/>
    <property type="molecule type" value="Genomic_DNA"/>
</dbReference>
<keyword evidence="7" id="KW-1185">Reference proteome</keyword>
<feature type="domain" description="HTH arsR-type" evidence="5">
    <location>
        <begin position="20"/>
        <end position="114"/>
    </location>
</feature>
<evidence type="ECO:0000313" key="7">
    <source>
        <dbReference type="Proteomes" id="UP001597145"/>
    </source>
</evidence>